<dbReference type="EMBL" id="AP023439">
    <property type="protein sequence ID" value="BCL22967.1"/>
    <property type="molecule type" value="Genomic_DNA"/>
</dbReference>
<evidence type="ECO:0000256" key="1">
    <source>
        <dbReference type="SAM" id="MobiDB-lite"/>
    </source>
</evidence>
<accession>A0A7G1NMM3</accession>
<dbReference type="Proteomes" id="UP000516373">
    <property type="component" value="Chromosome"/>
</dbReference>
<name>A0A7G1NMM3_9ACTN</name>
<dbReference type="KEGG" id="stui:GCM10017668_48100"/>
<gene>
    <name evidence="2" type="ORF">GCM10017668_48100</name>
</gene>
<dbReference type="AlphaFoldDB" id="A0A7G1NMM3"/>
<feature type="region of interest" description="Disordered" evidence="1">
    <location>
        <begin position="68"/>
        <end position="90"/>
    </location>
</feature>
<proteinExistence type="predicted"/>
<sequence>MGLYGHVTRHVCGATGEGLDEATVRKVAGAVTREGVWLKAFRDPSVVAGWLDDGWWIDPEPGFLMRVPPAPDGAAASPRATGCASGRAEG</sequence>
<evidence type="ECO:0000313" key="2">
    <source>
        <dbReference type="EMBL" id="BCL22967.1"/>
    </source>
</evidence>
<protein>
    <submittedName>
        <fullName evidence="2">Uncharacterized protein</fullName>
    </submittedName>
</protein>
<organism evidence="2 3">
    <name type="scientific">Streptomyces tuirus</name>
    <dbReference type="NCBI Taxonomy" id="68278"/>
    <lineage>
        <taxon>Bacteria</taxon>
        <taxon>Bacillati</taxon>
        <taxon>Actinomycetota</taxon>
        <taxon>Actinomycetes</taxon>
        <taxon>Kitasatosporales</taxon>
        <taxon>Streptomycetaceae</taxon>
        <taxon>Streptomyces</taxon>
    </lineage>
</organism>
<evidence type="ECO:0000313" key="3">
    <source>
        <dbReference type="Proteomes" id="UP000516373"/>
    </source>
</evidence>
<reference evidence="2 3" key="1">
    <citation type="journal article" date="2014" name="Int. J. Syst. Evol. Microbiol.">
        <title>Complete genome sequence of Corynebacterium casei LMG S-19264T (=DSM 44701T), isolated from a smear-ripened cheese.</title>
        <authorList>
            <consortium name="US DOE Joint Genome Institute (JGI-PGF)"/>
            <person name="Walter F."/>
            <person name="Albersmeier A."/>
            <person name="Kalinowski J."/>
            <person name="Ruckert C."/>
        </authorList>
    </citation>
    <scope>NUCLEOTIDE SEQUENCE [LARGE SCALE GENOMIC DNA]</scope>
    <source>
        <strain evidence="2 3">JCM 4255</strain>
    </source>
</reference>